<feature type="domain" description="4Fe-4S ferredoxin-type" evidence="11">
    <location>
        <begin position="239"/>
        <end position="268"/>
    </location>
</feature>
<dbReference type="CDD" id="cd10549">
    <property type="entry name" value="MtMvhB_like"/>
    <property type="match status" value="2"/>
</dbReference>
<dbReference type="InterPro" id="IPR007202">
    <property type="entry name" value="4Fe-4S_dom"/>
</dbReference>
<keyword evidence="1 10" id="KW-0813">Transport</keyword>
<protein>
    <recommendedName>
        <fullName evidence="10">Ion-translocating oxidoreductase complex subunit B</fullName>
        <ecNumber evidence="10">7.-.-.-</ecNumber>
    </recommendedName>
    <alternativeName>
        <fullName evidence="10">Rnf electron transport complex subunit B</fullName>
    </alternativeName>
</protein>
<evidence type="ECO:0000256" key="7">
    <source>
        <dbReference type="ARBA" id="ARBA00023004"/>
    </source>
</evidence>
<evidence type="ECO:0000313" key="14">
    <source>
        <dbReference type="Proteomes" id="UP000886887"/>
    </source>
</evidence>
<dbReference type="NCBIfam" id="TIGR01944">
    <property type="entry name" value="rnfB"/>
    <property type="match status" value="1"/>
</dbReference>
<keyword evidence="10" id="KW-1003">Cell membrane</keyword>
<keyword evidence="2 10" id="KW-0004">4Fe-4S</keyword>
<dbReference type="GO" id="GO:0005886">
    <property type="term" value="C:plasma membrane"/>
    <property type="evidence" value="ECO:0007669"/>
    <property type="project" value="UniProtKB-SubCell"/>
</dbReference>
<dbReference type="HAMAP" id="MF_00463">
    <property type="entry name" value="RsxB_RnfB"/>
    <property type="match status" value="1"/>
</dbReference>
<dbReference type="GO" id="GO:0046872">
    <property type="term" value="F:metal ion binding"/>
    <property type="evidence" value="ECO:0007669"/>
    <property type="project" value="UniProtKB-KW"/>
</dbReference>
<comment type="caution">
    <text evidence="10">Lacks conserved residue(s) required for the propagation of feature annotation.</text>
</comment>
<evidence type="ECO:0000256" key="5">
    <source>
        <dbReference type="ARBA" id="ARBA00022967"/>
    </source>
</evidence>
<dbReference type="SUPFAM" id="SSF54862">
    <property type="entry name" value="4Fe-4S ferredoxins"/>
    <property type="match status" value="2"/>
</dbReference>
<evidence type="ECO:0000256" key="10">
    <source>
        <dbReference type="HAMAP-Rule" id="MF_00463"/>
    </source>
</evidence>
<dbReference type="Pfam" id="PF14697">
    <property type="entry name" value="Fer4_21"/>
    <property type="match status" value="1"/>
</dbReference>
<dbReference type="PROSITE" id="PS00198">
    <property type="entry name" value="4FE4S_FER_1"/>
    <property type="match status" value="2"/>
</dbReference>
<feature type="binding site" evidence="10">
    <location>
        <position position="54"/>
    </location>
    <ligand>
        <name>[4Fe-4S] cluster</name>
        <dbReference type="ChEBI" id="CHEBI:49883"/>
        <label>1</label>
    </ligand>
</feature>
<dbReference type="GO" id="GO:0022900">
    <property type="term" value="P:electron transport chain"/>
    <property type="evidence" value="ECO:0007669"/>
    <property type="project" value="UniProtKB-UniRule"/>
</dbReference>
<comment type="function">
    <text evidence="10">Part of a membrane-bound complex that couples electron transfer with translocation of ions across the membrane.</text>
</comment>
<evidence type="ECO:0000259" key="11">
    <source>
        <dbReference type="PROSITE" id="PS51379"/>
    </source>
</evidence>
<name>A0A9D0ZBQ2_9FIRM</name>
<organism evidence="13 14">
    <name type="scientific">Candidatus Onthenecus intestinigallinarum</name>
    <dbReference type="NCBI Taxonomy" id="2840875"/>
    <lineage>
        <taxon>Bacteria</taxon>
        <taxon>Bacillati</taxon>
        <taxon>Bacillota</taxon>
        <taxon>Clostridia</taxon>
        <taxon>Eubacteriales</taxon>
        <taxon>Candidatus Onthenecus</taxon>
    </lineage>
</organism>
<feature type="domain" description="4Fe-4S ferredoxin-type" evidence="11">
    <location>
        <begin position="207"/>
        <end position="238"/>
    </location>
</feature>
<evidence type="ECO:0000256" key="3">
    <source>
        <dbReference type="ARBA" id="ARBA00022723"/>
    </source>
</evidence>
<feature type="domain" description="4Fe-4S ferredoxin-type" evidence="11">
    <location>
        <begin position="300"/>
        <end position="329"/>
    </location>
</feature>
<keyword evidence="4 10" id="KW-0677">Repeat</keyword>
<evidence type="ECO:0000256" key="9">
    <source>
        <dbReference type="ARBA" id="ARBA00023136"/>
    </source>
</evidence>
<feature type="binding site" evidence="10">
    <location>
        <position position="184"/>
    </location>
    <ligand>
        <name>[4Fe-4S] cluster</name>
        <dbReference type="ChEBI" id="CHEBI:49883"/>
        <label>2</label>
    </ligand>
</feature>
<comment type="subcellular location">
    <subcellularLocation>
        <location evidence="10">Cell membrane</location>
    </subcellularLocation>
</comment>
<dbReference type="InterPro" id="IPR010207">
    <property type="entry name" value="Elect_transpt_cplx_RnfB/RsxB"/>
</dbReference>
<feature type="domain" description="4Fe-4S ferredoxin-type" evidence="11">
    <location>
        <begin position="165"/>
        <end position="194"/>
    </location>
</feature>
<dbReference type="InterPro" id="IPR050395">
    <property type="entry name" value="4Fe4S_Ferredoxin_RnfB"/>
</dbReference>
<comment type="subunit">
    <text evidence="10">The complex is composed of six subunits: RnfA, RnfB, RnfC, RnfD, RnfE and RnfG.</text>
</comment>
<evidence type="ECO:0000256" key="4">
    <source>
        <dbReference type="ARBA" id="ARBA00022737"/>
    </source>
</evidence>
<keyword evidence="6 10" id="KW-0249">Electron transport</keyword>
<feature type="region of interest" description="Hydrophobic" evidence="10">
    <location>
        <begin position="1"/>
        <end position="28"/>
    </location>
</feature>
<evidence type="ECO:0000259" key="12">
    <source>
        <dbReference type="PROSITE" id="PS51656"/>
    </source>
</evidence>
<feature type="domain" description="4Fe-4S ferredoxin-type" evidence="11">
    <location>
        <begin position="134"/>
        <end position="163"/>
    </location>
</feature>
<feature type="binding site" evidence="10">
    <location>
        <position position="153"/>
    </location>
    <ligand>
        <name>[4Fe-4S] cluster</name>
        <dbReference type="ChEBI" id="CHEBI:49883"/>
        <label>3</label>
    </ligand>
</feature>
<dbReference type="Gene3D" id="1.10.15.40">
    <property type="entry name" value="Electron transport complex subunit B, putative Fe-S cluster"/>
    <property type="match status" value="1"/>
</dbReference>
<feature type="binding site" evidence="10">
    <location>
        <position position="149"/>
    </location>
    <ligand>
        <name>[4Fe-4S] cluster</name>
        <dbReference type="ChEBI" id="CHEBI:49883"/>
        <label>2</label>
    </ligand>
</feature>
<dbReference type="Pfam" id="PF12838">
    <property type="entry name" value="Fer4_7"/>
    <property type="match status" value="2"/>
</dbReference>
<feature type="binding site" evidence="10">
    <location>
        <position position="76"/>
    </location>
    <ligand>
        <name>[4Fe-4S] cluster</name>
        <dbReference type="ChEBI" id="CHEBI:49883"/>
        <label>1</label>
    </ligand>
</feature>
<comment type="caution">
    <text evidence="13">The sequence shown here is derived from an EMBL/GenBank/DDBJ whole genome shotgun (WGS) entry which is preliminary data.</text>
</comment>
<keyword evidence="7 10" id="KW-0408">Iron</keyword>
<comment type="cofactor">
    <cofactor evidence="10">
        <name>[4Fe-4S] cluster</name>
        <dbReference type="ChEBI" id="CHEBI:49883"/>
    </cofactor>
    <text evidence="10">Binds 3 [4Fe-4S] clusters.</text>
</comment>
<dbReference type="AlphaFoldDB" id="A0A9D0ZBQ2"/>
<feature type="binding site" evidence="10">
    <location>
        <position position="143"/>
    </location>
    <ligand>
        <name>[4Fe-4S] cluster</name>
        <dbReference type="ChEBI" id="CHEBI:49883"/>
        <label>2</label>
    </ligand>
</feature>
<dbReference type="EMBL" id="DVFJ01000036">
    <property type="protein sequence ID" value="HIQ72624.1"/>
    <property type="molecule type" value="Genomic_DNA"/>
</dbReference>
<keyword evidence="3 10" id="KW-0479">Metal-binding</keyword>
<accession>A0A9D0ZBQ2</accession>
<keyword evidence="9 10" id="KW-0472">Membrane</keyword>
<feature type="binding site" evidence="10">
    <location>
        <position position="139"/>
    </location>
    <ligand>
        <name>[4Fe-4S] cluster</name>
        <dbReference type="ChEBI" id="CHEBI:49883"/>
        <label>2</label>
    </ligand>
</feature>
<feature type="binding site" evidence="10">
    <location>
        <position position="51"/>
    </location>
    <ligand>
        <name>[4Fe-4S] cluster</name>
        <dbReference type="ChEBI" id="CHEBI:49883"/>
        <label>1</label>
    </ligand>
</feature>
<dbReference type="GO" id="GO:0051539">
    <property type="term" value="F:4 iron, 4 sulfur cluster binding"/>
    <property type="evidence" value="ECO:0007669"/>
    <property type="project" value="UniProtKB-UniRule"/>
</dbReference>
<evidence type="ECO:0000256" key="6">
    <source>
        <dbReference type="ARBA" id="ARBA00022982"/>
    </source>
</evidence>
<dbReference type="Gene3D" id="3.30.70.20">
    <property type="match status" value="3"/>
</dbReference>
<feature type="domain" description="4Fe-4S" evidence="12">
    <location>
        <begin position="34"/>
        <end position="93"/>
    </location>
</feature>
<feature type="binding site" evidence="10">
    <location>
        <position position="174"/>
    </location>
    <ligand>
        <name>[4Fe-4S] cluster</name>
        <dbReference type="ChEBI" id="CHEBI:49883"/>
        <label>3</label>
    </ligand>
</feature>
<dbReference type="GO" id="GO:0009055">
    <property type="term" value="F:electron transfer activity"/>
    <property type="evidence" value="ECO:0007669"/>
    <property type="project" value="InterPro"/>
</dbReference>
<evidence type="ECO:0000256" key="8">
    <source>
        <dbReference type="ARBA" id="ARBA00023014"/>
    </source>
</evidence>
<comment type="similarity">
    <text evidence="10">Belongs to the 4Fe4S bacterial-type ferredoxin family. RnfB subfamily.</text>
</comment>
<sequence>MDFASILTAAVVLGVLGLIFGALLAVTSKVFAVPSNPKADALRECLPGANCGACGFPGCDGYAAAVADGKAEIGKCPVGGAPVAAKMGEIMGVEATVGARMVASVNCQGSVGHCKPKYDYNGIEDCLAASLVQGGTKSCPYACLGLGTCERACPFDAIHVDPVRKIAVVDEEKCQGCEKCVAACPKHVLSMKPADRVVSVACSSHDKAKDVKESCKVGCIGCGKCEKACKFGAITMENNLPVIDYTKCVGCMMCAEGCPTGSIAGELENRLIAQINPDACVGCTLCKKQCQFDAILGELKQKHVVLDACTGCGQCAAKCPKKAITMRPRYTPRDPMATAAKMTASQNA</sequence>
<keyword evidence="5 10" id="KW-1278">Translocase</keyword>
<evidence type="ECO:0000256" key="2">
    <source>
        <dbReference type="ARBA" id="ARBA00022485"/>
    </source>
</evidence>
<gene>
    <name evidence="10" type="primary">rnfB</name>
    <name evidence="13" type="ORF">IAB73_10510</name>
</gene>
<dbReference type="InterPro" id="IPR017900">
    <property type="entry name" value="4Fe4S_Fe_S_CS"/>
</dbReference>
<dbReference type="PANTHER" id="PTHR43560:SF1">
    <property type="entry name" value="ION-TRANSLOCATING OXIDOREDUCTASE COMPLEX SUBUNIT B"/>
    <property type="match status" value="1"/>
</dbReference>
<feature type="domain" description="4Fe-4S ferredoxin-type" evidence="11">
    <location>
        <begin position="271"/>
        <end position="295"/>
    </location>
</feature>
<feature type="binding site" evidence="10">
    <location>
        <position position="177"/>
    </location>
    <ligand>
        <name>[4Fe-4S] cluster</name>
        <dbReference type="ChEBI" id="CHEBI:49883"/>
        <label>3</label>
    </ligand>
</feature>
<feature type="binding site" evidence="10">
    <location>
        <position position="59"/>
    </location>
    <ligand>
        <name>[4Fe-4S] cluster</name>
        <dbReference type="ChEBI" id="CHEBI:49883"/>
        <label>1</label>
    </ligand>
</feature>
<reference evidence="13" key="1">
    <citation type="submission" date="2020-10" db="EMBL/GenBank/DDBJ databases">
        <authorList>
            <person name="Gilroy R."/>
        </authorList>
    </citation>
    <scope>NUCLEOTIDE SEQUENCE</scope>
    <source>
        <strain evidence="13">ChiSxjej2B14-6234</strain>
    </source>
</reference>
<evidence type="ECO:0000313" key="13">
    <source>
        <dbReference type="EMBL" id="HIQ72624.1"/>
    </source>
</evidence>
<dbReference type="Pfam" id="PF04060">
    <property type="entry name" value="FeS"/>
    <property type="match status" value="1"/>
</dbReference>
<dbReference type="PROSITE" id="PS51656">
    <property type="entry name" value="4FE4S"/>
    <property type="match status" value="1"/>
</dbReference>
<dbReference type="EC" id="7.-.-.-" evidence="10"/>
<reference evidence="13" key="2">
    <citation type="journal article" date="2021" name="PeerJ">
        <title>Extensive microbial diversity within the chicken gut microbiome revealed by metagenomics and culture.</title>
        <authorList>
            <person name="Gilroy R."/>
            <person name="Ravi A."/>
            <person name="Getino M."/>
            <person name="Pursley I."/>
            <person name="Horton D.L."/>
            <person name="Alikhan N.F."/>
            <person name="Baker D."/>
            <person name="Gharbi K."/>
            <person name="Hall N."/>
            <person name="Watson M."/>
            <person name="Adriaenssens E.M."/>
            <person name="Foster-Nyarko E."/>
            <person name="Jarju S."/>
            <person name="Secka A."/>
            <person name="Antonio M."/>
            <person name="Oren A."/>
            <person name="Chaudhuri R.R."/>
            <person name="La Ragione R."/>
            <person name="Hildebrand F."/>
            <person name="Pallen M.J."/>
        </authorList>
    </citation>
    <scope>NUCLEOTIDE SEQUENCE</scope>
    <source>
        <strain evidence="13">ChiSxjej2B14-6234</strain>
    </source>
</reference>
<dbReference type="PROSITE" id="PS51379">
    <property type="entry name" value="4FE4S_FER_2"/>
    <property type="match status" value="6"/>
</dbReference>
<dbReference type="Proteomes" id="UP000886887">
    <property type="component" value="Unassembled WGS sequence"/>
</dbReference>
<keyword evidence="8 10" id="KW-0411">Iron-sulfur</keyword>
<dbReference type="InterPro" id="IPR017896">
    <property type="entry name" value="4Fe4S_Fe-S-bd"/>
</dbReference>
<dbReference type="PANTHER" id="PTHR43560">
    <property type="entry name" value="ION-TRANSLOCATING OXIDOREDUCTASE COMPLEX SUBUNIT B"/>
    <property type="match status" value="1"/>
</dbReference>
<proteinExistence type="inferred from homology"/>
<feature type="binding site" evidence="10">
    <location>
        <position position="180"/>
    </location>
    <ligand>
        <name>[4Fe-4S] cluster</name>
        <dbReference type="ChEBI" id="CHEBI:49883"/>
        <label>3</label>
    </ligand>
</feature>
<evidence type="ECO:0000256" key="1">
    <source>
        <dbReference type="ARBA" id="ARBA00022448"/>
    </source>
</evidence>